<evidence type="ECO:0000313" key="1">
    <source>
        <dbReference type="Proteomes" id="UP000887565"/>
    </source>
</evidence>
<keyword evidence="1" id="KW-1185">Reference proteome</keyword>
<sequence length="120" mass="13906">MKPLEDESDDKLSQFEFRNGQHEISETKYIVTQKFQTFDNTSVLTKRNFSLYRGRSIIDAVDVLHLANSTETAGRSSGEESDEPAVAEIPQTKNFYVLNKNQQFSFATTFDWYIPNTNYY</sequence>
<protein>
    <submittedName>
        <fullName evidence="2">Uncharacterized protein</fullName>
    </submittedName>
</protein>
<accession>A0A915IK63</accession>
<dbReference type="WBParaSite" id="nRc.2.0.1.t13792-RA">
    <property type="protein sequence ID" value="nRc.2.0.1.t13792-RA"/>
    <property type="gene ID" value="nRc.2.0.1.g13792"/>
</dbReference>
<organism evidence="1 2">
    <name type="scientific">Romanomermis culicivorax</name>
    <name type="common">Nematode worm</name>
    <dbReference type="NCBI Taxonomy" id="13658"/>
    <lineage>
        <taxon>Eukaryota</taxon>
        <taxon>Metazoa</taxon>
        <taxon>Ecdysozoa</taxon>
        <taxon>Nematoda</taxon>
        <taxon>Enoplea</taxon>
        <taxon>Dorylaimia</taxon>
        <taxon>Mermithida</taxon>
        <taxon>Mermithoidea</taxon>
        <taxon>Mermithidae</taxon>
        <taxon>Romanomermis</taxon>
    </lineage>
</organism>
<name>A0A915IK63_ROMCU</name>
<proteinExistence type="predicted"/>
<reference evidence="2" key="1">
    <citation type="submission" date="2022-11" db="UniProtKB">
        <authorList>
            <consortium name="WormBaseParasite"/>
        </authorList>
    </citation>
    <scope>IDENTIFICATION</scope>
</reference>
<evidence type="ECO:0000313" key="2">
    <source>
        <dbReference type="WBParaSite" id="nRc.2.0.1.t13792-RA"/>
    </source>
</evidence>
<dbReference type="Proteomes" id="UP000887565">
    <property type="component" value="Unplaced"/>
</dbReference>
<dbReference type="AlphaFoldDB" id="A0A915IK63"/>